<dbReference type="Proteomes" id="UP000494256">
    <property type="component" value="Unassembled WGS sequence"/>
</dbReference>
<dbReference type="OrthoDB" id="19653at2759"/>
<accession>A0A8S1A8X5</accession>
<dbReference type="EMBL" id="CADEBD010000324">
    <property type="protein sequence ID" value="CAB3245170.1"/>
    <property type="molecule type" value="Genomic_DNA"/>
</dbReference>
<proteinExistence type="predicted"/>
<organism evidence="1 2">
    <name type="scientific">Arctia plantaginis</name>
    <name type="common">Wood tiger moth</name>
    <name type="synonym">Phalaena plantaginis</name>
    <dbReference type="NCBI Taxonomy" id="874455"/>
    <lineage>
        <taxon>Eukaryota</taxon>
        <taxon>Metazoa</taxon>
        <taxon>Ecdysozoa</taxon>
        <taxon>Arthropoda</taxon>
        <taxon>Hexapoda</taxon>
        <taxon>Insecta</taxon>
        <taxon>Pterygota</taxon>
        <taxon>Neoptera</taxon>
        <taxon>Endopterygota</taxon>
        <taxon>Lepidoptera</taxon>
        <taxon>Glossata</taxon>
        <taxon>Ditrysia</taxon>
        <taxon>Noctuoidea</taxon>
        <taxon>Erebidae</taxon>
        <taxon>Arctiinae</taxon>
        <taxon>Arctia</taxon>
    </lineage>
</organism>
<evidence type="ECO:0000313" key="1">
    <source>
        <dbReference type="EMBL" id="CAB3245170.1"/>
    </source>
</evidence>
<gene>
    <name evidence="1" type="ORF">APLA_LOCUS10986</name>
</gene>
<protein>
    <submittedName>
        <fullName evidence="1">Uncharacterized protein</fullName>
    </submittedName>
</protein>
<evidence type="ECO:0000313" key="2">
    <source>
        <dbReference type="Proteomes" id="UP000494256"/>
    </source>
</evidence>
<name>A0A8S1A8X5_ARCPL</name>
<sequence>MSQPDNLDKLVVDGKVEEKGYPVDGLIRSTLPGLLLTAELRTAQDRTVMMMAMVRHFRMDTIFSNEAYDREDILNQFKK</sequence>
<dbReference type="AlphaFoldDB" id="A0A8S1A8X5"/>
<comment type="caution">
    <text evidence="1">The sequence shown here is derived from an EMBL/GenBank/DDBJ whole genome shotgun (WGS) entry which is preliminary data.</text>
</comment>
<reference evidence="1 2" key="1">
    <citation type="submission" date="2020-04" db="EMBL/GenBank/DDBJ databases">
        <authorList>
            <person name="Wallbank WR R."/>
            <person name="Pardo Diaz C."/>
            <person name="Kozak K."/>
            <person name="Martin S."/>
            <person name="Jiggins C."/>
            <person name="Moest M."/>
            <person name="Warren A I."/>
            <person name="Byers J.R.P. K."/>
            <person name="Montejo-Kovacevich G."/>
            <person name="Yen C E."/>
        </authorList>
    </citation>
    <scope>NUCLEOTIDE SEQUENCE [LARGE SCALE GENOMIC DNA]</scope>
</reference>